<dbReference type="Gene3D" id="2.40.70.10">
    <property type="entry name" value="Acid Proteases"/>
    <property type="match status" value="1"/>
</dbReference>
<dbReference type="EMBL" id="CCAX010000003">
    <property type="protein sequence ID" value="CDO04775.1"/>
    <property type="molecule type" value="Genomic_DNA"/>
</dbReference>
<reference evidence="2 4" key="4">
    <citation type="journal article" date="2016" name="Genome Announc.">
        <title>Draft Genome Sequence of Oceanobacillus picturae Heshi-B3, Isolated from Fermented Rice Bran in a Traditional Japanese Seafood Dish.</title>
        <authorList>
            <person name="Akuzawa S."/>
            <person name="Nagaoka J."/>
            <person name="Kanekatsu M."/>
            <person name="Kanesaki Y."/>
            <person name="Suzuki T."/>
        </authorList>
    </citation>
    <scope>NUCLEOTIDE SEQUENCE [LARGE SCALE GENOMIC DNA]</scope>
    <source>
        <strain evidence="2 4">Heshi-B3</strain>
    </source>
</reference>
<reference evidence="1 3" key="1">
    <citation type="submission" date="2014-03" db="EMBL/GenBank/DDBJ databases">
        <title>Draft genome sequencing of Oceanobacillus picturae strain S1 isolated from human gut.</title>
        <authorList>
            <person name="Croce O."/>
            <person name="Lagier J.C."/>
            <person name="Raoult D."/>
        </authorList>
    </citation>
    <scope>NUCLEOTIDE SEQUENCE [LARGE SCALE GENOMIC DNA]</scope>
    <source>
        <strain evidence="1 3">S1</strain>
    </source>
</reference>
<keyword evidence="2" id="KW-0378">Hydrolase</keyword>
<dbReference type="EMBL" id="BBXV01000023">
    <property type="protein sequence ID" value="GAQ17875.1"/>
    <property type="molecule type" value="Genomic_DNA"/>
</dbReference>
<dbReference type="OrthoDB" id="2812760at2"/>
<dbReference type="eggNOG" id="COG3577">
    <property type="taxonomic scope" value="Bacteria"/>
</dbReference>
<dbReference type="Pfam" id="PF13650">
    <property type="entry name" value="Asp_protease_2"/>
    <property type="match status" value="1"/>
</dbReference>
<keyword evidence="2" id="KW-0645">Protease</keyword>
<organism evidence="1 3">
    <name type="scientific">Oceanobacillus picturae</name>
    <dbReference type="NCBI Taxonomy" id="171693"/>
    <lineage>
        <taxon>Bacteria</taxon>
        <taxon>Bacillati</taxon>
        <taxon>Bacillota</taxon>
        <taxon>Bacilli</taxon>
        <taxon>Bacillales</taxon>
        <taxon>Bacillaceae</taxon>
        <taxon>Oceanobacillus</taxon>
    </lineage>
</organism>
<comment type="caution">
    <text evidence="1">The sequence shown here is derived from an EMBL/GenBank/DDBJ whole genome shotgun (WGS) entry which is preliminary data.</text>
</comment>
<dbReference type="RefSeq" id="WP_036578019.1">
    <property type="nucleotide sequence ID" value="NZ_BBXV01000023.1"/>
</dbReference>
<evidence type="ECO:0000313" key="2">
    <source>
        <dbReference type="EMBL" id="GAQ17875.1"/>
    </source>
</evidence>
<evidence type="ECO:0000313" key="1">
    <source>
        <dbReference type="EMBL" id="CDO04775.1"/>
    </source>
</evidence>
<dbReference type="SUPFAM" id="SSF50630">
    <property type="entry name" value="Acid proteases"/>
    <property type="match status" value="1"/>
</dbReference>
<reference evidence="1 3" key="2">
    <citation type="submission" date="2014-03" db="EMBL/GenBank/DDBJ databases">
        <authorList>
            <person name="Urmite Genomes U."/>
        </authorList>
    </citation>
    <scope>NUCLEOTIDE SEQUENCE [LARGE SCALE GENOMIC DNA]</scope>
    <source>
        <strain evidence="1 3">S1</strain>
    </source>
</reference>
<sequence>MTNSPIKQILTPQEKKSVYEVDLHKKIYQMMGLENVDLSHIKPETIRLKRNFWNLYIMTIKINNVKHRFLVDTASQLSLIKMKKNVNLQELQLDKRVKLNGFGKVTNLSKAVLVDDFSFGTNQAKNVLLFIKEENNMLFNLLQIDGILGWDLLSKIDFSIQEAGNKFTIFDEEMAKKFQKIPSSYLFPSMIPIIFDSNKKRIVGIDLGANKTWISEKSPILVGNPFLTEKKVYSIGVNGINVDKKGLLKEYELKLPNIKQNFKKLSISSTEFVPNTNIDLMVGTEICKGKEIVFFNSRNKFVIYSK</sequence>
<evidence type="ECO:0000313" key="3">
    <source>
        <dbReference type="Proteomes" id="UP000028863"/>
    </source>
</evidence>
<gene>
    <name evidence="1" type="ORF">BN988_03342</name>
    <name evidence="2" type="ORF">OPHB3_1812</name>
</gene>
<proteinExistence type="predicted"/>
<dbReference type="GO" id="GO:0008233">
    <property type="term" value="F:peptidase activity"/>
    <property type="evidence" value="ECO:0007669"/>
    <property type="project" value="UniProtKB-KW"/>
</dbReference>
<dbReference type="Proteomes" id="UP000052946">
    <property type="component" value="Unassembled WGS sequence"/>
</dbReference>
<keyword evidence="3" id="KW-1185">Reference proteome</keyword>
<evidence type="ECO:0000313" key="4">
    <source>
        <dbReference type="Proteomes" id="UP000052946"/>
    </source>
</evidence>
<dbReference type="GO" id="GO:0006508">
    <property type="term" value="P:proteolysis"/>
    <property type="evidence" value="ECO:0007669"/>
    <property type="project" value="UniProtKB-KW"/>
</dbReference>
<reference evidence="4" key="3">
    <citation type="submission" date="2015-07" db="EMBL/GenBank/DDBJ databases">
        <title>Draft Genome Sequence of Oceanobacillus picturae Heshi-B3 that Was Isolated from Fermented Rice Bran with Aging Salted Mackerel, Which Was Named Heshiko as Traditional Fermented Seafood in Japan.</title>
        <authorList>
            <person name="Akuzawa S."/>
            <person name="Nakagawa J."/>
            <person name="Kanekatsu T."/>
            <person name="Kanesaki Y."/>
            <person name="Suzuki T."/>
        </authorList>
    </citation>
    <scope>NUCLEOTIDE SEQUENCE [LARGE SCALE GENOMIC DNA]</scope>
    <source>
        <strain evidence="4">Heshi-B3</strain>
    </source>
</reference>
<dbReference type="AlphaFoldDB" id="W9BES8"/>
<name>W9BES8_9BACI</name>
<dbReference type="Proteomes" id="UP000028863">
    <property type="component" value="Unassembled WGS sequence"/>
</dbReference>
<protein>
    <submittedName>
        <fullName evidence="2">Acid protease</fullName>
    </submittedName>
</protein>
<accession>W9BES8</accession>
<dbReference type="InterPro" id="IPR021109">
    <property type="entry name" value="Peptidase_aspartic_dom_sf"/>
</dbReference>
<dbReference type="STRING" id="171693.BN988_03342"/>